<dbReference type="Proteomes" id="UP000275368">
    <property type="component" value="Chromosome"/>
</dbReference>
<dbReference type="PANTHER" id="PTHR43280">
    <property type="entry name" value="ARAC-FAMILY TRANSCRIPTIONAL REGULATOR"/>
    <property type="match status" value="1"/>
</dbReference>
<organism evidence="5 6">
    <name type="scientific">Paenibacillus baekrokdamisoli</name>
    <dbReference type="NCBI Taxonomy" id="1712516"/>
    <lineage>
        <taxon>Bacteria</taxon>
        <taxon>Bacillati</taxon>
        <taxon>Bacillota</taxon>
        <taxon>Bacilli</taxon>
        <taxon>Bacillales</taxon>
        <taxon>Paenibacillaceae</taxon>
        <taxon>Paenibacillus</taxon>
    </lineage>
</organism>
<feature type="domain" description="HTH araC/xylS-type" evidence="4">
    <location>
        <begin position="183"/>
        <end position="281"/>
    </location>
</feature>
<dbReference type="InterPro" id="IPR009057">
    <property type="entry name" value="Homeodomain-like_sf"/>
</dbReference>
<keyword evidence="2" id="KW-0238">DNA-binding</keyword>
<accession>A0A3G9ITC8</accession>
<reference evidence="5 6" key="1">
    <citation type="submission" date="2018-11" db="EMBL/GenBank/DDBJ databases">
        <title>Complete genome sequence of Paenibacillus baekrokdamisoli strain KCTC 33723.</title>
        <authorList>
            <person name="Kang S.W."/>
            <person name="Lee K.C."/>
            <person name="Kim K.K."/>
            <person name="Kim J.S."/>
            <person name="Kim D.S."/>
            <person name="Ko S.H."/>
            <person name="Yang S.H."/>
            <person name="Lee J.S."/>
        </authorList>
    </citation>
    <scope>NUCLEOTIDE SEQUENCE [LARGE SCALE GENOMIC DNA]</scope>
    <source>
        <strain evidence="5 6">KCTC 33723</strain>
    </source>
</reference>
<dbReference type="InterPro" id="IPR011051">
    <property type="entry name" value="RmlC_Cupin_sf"/>
</dbReference>
<dbReference type="Gene3D" id="1.10.10.60">
    <property type="entry name" value="Homeodomain-like"/>
    <property type="match status" value="2"/>
</dbReference>
<evidence type="ECO:0000256" key="3">
    <source>
        <dbReference type="ARBA" id="ARBA00023163"/>
    </source>
</evidence>
<dbReference type="Pfam" id="PF12833">
    <property type="entry name" value="HTH_18"/>
    <property type="match status" value="1"/>
</dbReference>
<evidence type="ECO:0000256" key="1">
    <source>
        <dbReference type="ARBA" id="ARBA00023015"/>
    </source>
</evidence>
<proteinExistence type="predicted"/>
<keyword evidence="1" id="KW-0805">Transcription regulation</keyword>
<evidence type="ECO:0000313" key="5">
    <source>
        <dbReference type="EMBL" id="BBH22127.1"/>
    </source>
</evidence>
<name>A0A3G9ITC8_9BACL</name>
<dbReference type="PROSITE" id="PS00041">
    <property type="entry name" value="HTH_ARAC_FAMILY_1"/>
    <property type="match status" value="1"/>
</dbReference>
<dbReference type="InterPro" id="IPR003313">
    <property type="entry name" value="AraC-bd"/>
</dbReference>
<dbReference type="InterPro" id="IPR018062">
    <property type="entry name" value="HTH_AraC-typ_CS"/>
</dbReference>
<dbReference type="KEGG" id="pbk:Back11_34720"/>
<dbReference type="Pfam" id="PF02311">
    <property type="entry name" value="AraC_binding"/>
    <property type="match status" value="1"/>
</dbReference>
<protein>
    <recommendedName>
        <fullName evidence="4">HTH araC/xylS-type domain-containing protein</fullName>
    </recommendedName>
</protein>
<gene>
    <name evidence="5" type="ORF">Back11_34720</name>
</gene>
<dbReference type="PROSITE" id="PS01124">
    <property type="entry name" value="HTH_ARAC_FAMILY_2"/>
    <property type="match status" value="1"/>
</dbReference>
<evidence type="ECO:0000259" key="4">
    <source>
        <dbReference type="PROSITE" id="PS01124"/>
    </source>
</evidence>
<dbReference type="AlphaFoldDB" id="A0A3G9ITC8"/>
<keyword evidence="6" id="KW-1185">Reference proteome</keyword>
<keyword evidence="3" id="KW-0804">Transcription</keyword>
<dbReference type="SUPFAM" id="SSF51182">
    <property type="entry name" value="RmlC-like cupins"/>
    <property type="match status" value="1"/>
</dbReference>
<dbReference type="PANTHER" id="PTHR43280:SF2">
    <property type="entry name" value="HTH-TYPE TRANSCRIPTIONAL REGULATOR EXSA"/>
    <property type="match status" value="1"/>
</dbReference>
<evidence type="ECO:0000256" key="2">
    <source>
        <dbReference type="ARBA" id="ARBA00023125"/>
    </source>
</evidence>
<dbReference type="GO" id="GO:0043565">
    <property type="term" value="F:sequence-specific DNA binding"/>
    <property type="evidence" value="ECO:0007669"/>
    <property type="project" value="InterPro"/>
</dbReference>
<dbReference type="SMART" id="SM00342">
    <property type="entry name" value="HTH_ARAC"/>
    <property type="match status" value="1"/>
</dbReference>
<dbReference type="SUPFAM" id="SSF46689">
    <property type="entry name" value="Homeodomain-like"/>
    <property type="match status" value="2"/>
</dbReference>
<dbReference type="GO" id="GO:0003700">
    <property type="term" value="F:DNA-binding transcription factor activity"/>
    <property type="evidence" value="ECO:0007669"/>
    <property type="project" value="InterPro"/>
</dbReference>
<sequence>MKLRSYCIAYHDATVSAAPEYKTGGIHPAYELLFLASGSFQLLWLGEKYEVSPPSLFILTPNTPHDLIIHSKNAVFWYIELTGVEEEPHLSKLQNILLWNRLQSGFDPYFTLSPLMERCLNEISNMLDMKIHDQPYGEQLLLLNVRKILLMVSGTLELYGKDSKLSNSNAPPSGYSLSKDVIQALARYMESTYKSKITLKDLTQISNFQATYLIKRFKEETGFTPIDYLLELRMEAAKTYLSTTEMPIQKVAEETGYPNIHHFSGEFKRKTGLSPTNWRKQR</sequence>
<dbReference type="EMBL" id="AP019308">
    <property type="protein sequence ID" value="BBH22127.1"/>
    <property type="molecule type" value="Genomic_DNA"/>
</dbReference>
<evidence type="ECO:0000313" key="6">
    <source>
        <dbReference type="Proteomes" id="UP000275368"/>
    </source>
</evidence>
<dbReference type="InterPro" id="IPR018060">
    <property type="entry name" value="HTH_AraC"/>
</dbReference>